<feature type="compositionally biased region" description="Basic and acidic residues" evidence="6">
    <location>
        <begin position="184"/>
        <end position="194"/>
    </location>
</feature>
<evidence type="ECO:0000256" key="2">
    <source>
        <dbReference type="ARBA" id="ARBA00022737"/>
    </source>
</evidence>
<dbReference type="InterPro" id="IPR047184">
    <property type="entry name" value="KANK1-4"/>
</dbReference>
<dbReference type="GO" id="GO:0008285">
    <property type="term" value="P:negative regulation of cell population proliferation"/>
    <property type="evidence" value="ECO:0007669"/>
    <property type="project" value="TreeGrafter"/>
</dbReference>
<dbReference type="Gene3D" id="1.25.40.20">
    <property type="entry name" value="Ankyrin repeat-containing domain"/>
    <property type="match status" value="1"/>
</dbReference>
<evidence type="ECO:0000313" key="7">
    <source>
        <dbReference type="EMBL" id="KAF6727810.1"/>
    </source>
</evidence>
<feature type="compositionally biased region" description="Polar residues" evidence="6">
    <location>
        <begin position="115"/>
        <end position="134"/>
    </location>
</feature>
<dbReference type="GO" id="GO:2000134">
    <property type="term" value="P:negative regulation of G1/S transition of mitotic cell cycle"/>
    <property type="evidence" value="ECO:0007669"/>
    <property type="project" value="TreeGrafter"/>
</dbReference>
<evidence type="ECO:0000313" key="8">
    <source>
        <dbReference type="Proteomes" id="UP000646548"/>
    </source>
</evidence>
<feature type="repeat" description="ANK" evidence="5">
    <location>
        <begin position="400"/>
        <end position="424"/>
    </location>
</feature>
<dbReference type="AlphaFoldDB" id="A0A834CE04"/>
<accession>A0A834CE04</accession>
<feature type="region of interest" description="Disordered" evidence="6">
    <location>
        <begin position="569"/>
        <end position="589"/>
    </location>
</feature>
<dbReference type="GO" id="GO:0030837">
    <property type="term" value="P:negative regulation of actin filament polymerization"/>
    <property type="evidence" value="ECO:0007669"/>
    <property type="project" value="InterPro"/>
</dbReference>
<dbReference type="PROSITE" id="PS50088">
    <property type="entry name" value="ANK_REPEAT"/>
    <property type="match status" value="3"/>
</dbReference>
<dbReference type="PROSITE" id="PS50297">
    <property type="entry name" value="ANK_REP_REGION"/>
    <property type="match status" value="3"/>
</dbReference>
<dbReference type="InterPro" id="IPR002110">
    <property type="entry name" value="Ankyrin_rpt"/>
</dbReference>
<proteinExistence type="predicted"/>
<keyword evidence="4" id="KW-0175">Coiled coil</keyword>
<dbReference type="PANTHER" id="PTHR24168:SF0">
    <property type="entry name" value="KN MOTIF AND ANKYRIN REPEAT DOMAIN-CONTAINING PROTEIN 2"/>
    <property type="match status" value="1"/>
</dbReference>
<dbReference type="GO" id="GO:0000122">
    <property type="term" value="P:negative regulation of transcription by RNA polymerase II"/>
    <property type="evidence" value="ECO:0007669"/>
    <property type="project" value="TreeGrafter"/>
</dbReference>
<protein>
    <submittedName>
        <fullName evidence="7">KN motif and ankyrin repeat domain-containing protein 2</fullName>
    </submittedName>
</protein>
<dbReference type="GO" id="GO:0033147">
    <property type="term" value="P:negative regulation of intracellular estrogen receptor signaling pathway"/>
    <property type="evidence" value="ECO:0007669"/>
    <property type="project" value="TreeGrafter"/>
</dbReference>
<feature type="compositionally biased region" description="Polar residues" evidence="6">
    <location>
        <begin position="249"/>
        <end position="269"/>
    </location>
</feature>
<dbReference type="PANTHER" id="PTHR24168">
    <property type="entry name" value="KN MOTIF AND ANKYRIN REPEAT DOMAIN-CONTAINING"/>
    <property type="match status" value="1"/>
</dbReference>
<gene>
    <name evidence="7" type="ORF">FQA47_006953</name>
</gene>
<evidence type="ECO:0000256" key="3">
    <source>
        <dbReference type="ARBA" id="ARBA00023043"/>
    </source>
</evidence>
<dbReference type="InterPro" id="IPR036770">
    <property type="entry name" value="Ankyrin_rpt-contain_sf"/>
</dbReference>
<evidence type="ECO:0000256" key="5">
    <source>
        <dbReference type="PROSITE-ProRule" id="PRU00023"/>
    </source>
</evidence>
<feature type="compositionally biased region" description="Basic and acidic residues" evidence="6">
    <location>
        <begin position="272"/>
        <end position="282"/>
    </location>
</feature>
<feature type="region of interest" description="Disordered" evidence="6">
    <location>
        <begin position="110"/>
        <end position="349"/>
    </location>
</feature>
<dbReference type="Proteomes" id="UP000646548">
    <property type="component" value="Unassembled WGS sequence"/>
</dbReference>
<keyword evidence="1" id="KW-0597">Phosphoprotein</keyword>
<keyword evidence="3 5" id="KW-0040">ANK repeat</keyword>
<feature type="repeat" description="ANK" evidence="5">
    <location>
        <begin position="472"/>
        <end position="504"/>
    </location>
</feature>
<dbReference type="FunFam" id="1.25.40.20:FF:000017">
    <property type="entry name" value="KN motif and ankyrin repeat domain-containing protein 1"/>
    <property type="match status" value="1"/>
</dbReference>
<dbReference type="Pfam" id="PF12796">
    <property type="entry name" value="Ank_2"/>
    <property type="match status" value="2"/>
</dbReference>
<organism evidence="7 8">
    <name type="scientific">Oryzias melastigma</name>
    <name type="common">Marine medaka</name>
    <dbReference type="NCBI Taxonomy" id="30732"/>
    <lineage>
        <taxon>Eukaryota</taxon>
        <taxon>Metazoa</taxon>
        <taxon>Chordata</taxon>
        <taxon>Craniata</taxon>
        <taxon>Vertebrata</taxon>
        <taxon>Euteleostomi</taxon>
        <taxon>Actinopterygii</taxon>
        <taxon>Neopterygii</taxon>
        <taxon>Teleostei</taxon>
        <taxon>Neoteleostei</taxon>
        <taxon>Acanthomorphata</taxon>
        <taxon>Ovalentaria</taxon>
        <taxon>Atherinomorphae</taxon>
        <taxon>Beloniformes</taxon>
        <taxon>Adrianichthyidae</taxon>
        <taxon>Oryziinae</taxon>
        <taxon>Oryzias</taxon>
    </lineage>
</organism>
<evidence type="ECO:0000256" key="6">
    <source>
        <dbReference type="SAM" id="MobiDB-lite"/>
    </source>
</evidence>
<dbReference type="GO" id="GO:0070563">
    <property type="term" value="P:negative regulation of vitamin D receptor signaling pathway"/>
    <property type="evidence" value="ECO:0007669"/>
    <property type="project" value="TreeGrafter"/>
</dbReference>
<evidence type="ECO:0000256" key="4">
    <source>
        <dbReference type="ARBA" id="ARBA00023054"/>
    </source>
</evidence>
<feature type="compositionally biased region" description="Acidic residues" evidence="6">
    <location>
        <begin position="172"/>
        <end position="182"/>
    </location>
</feature>
<dbReference type="SUPFAM" id="SSF48403">
    <property type="entry name" value="Ankyrin repeat"/>
    <property type="match status" value="1"/>
</dbReference>
<keyword evidence="2" id="KW-0677">Repeat</keyword>
<dbReference type="GO" id="GO:0005737">
    <property type="term" value="C:cytoplasm"/>
    <property type="evidence" value="ECO:0007669"/>
    <property type="project" value="TreeGrafter"/>
</dbReference>
<sequence>MVSFTQQPQQRTQRSVGIQVYTLEKPTVVEVGTLLRAESCSSPSPRPVSGVLESQHQGKTEEHPVELPVAVSSKQVRDILRRGLSTSVPIANAAVAVATGNQIDLVQSKEEELSGSVQTQENSTKPASSPQSCLRSIMKRKAEGEPGSPSTKKNLQFIGVNGGYESSSSDESSSESSDEGSDSSEYHEAREKLPESTIQHQHIILNTSKPQDGNMGDPQQAAANPAVIPDSSSSQADTKLPDNAPPSPATHTVVQKCASQPTSDSTQTALAKDCKETPDRLSENTAAQKTPSTLPHTESASSVTSVKTSDATKQQHTAQSETSAASPQQENKPAAERVPNDSGSAPSDQVREAYTTVLQEWLRVSCHKAADTSVVKAYMDAFASISPQLLKFVINMADGNGNTALHYTVSHSNFPVVKLLLDTGLCNADKQNKAGYTAIMLTALAAFHSDSDLQTVLQLLRTGDVNAKASQAGQTALMLAVSHGRGDMVRALLSCGAQVNIRDDDGSTALMCACEHGHVDIVRQLLSVPGCDATLTDNDGSTALSIALEASQNDIAVLLYAHLNFAKPPSPVSPKSPLLGSSPPAVEPK</sequence>
<evidence type="ECO:0000256" key="1">
    <source>
        <dbReference type="ARBA" id="ARBA00022553"/>
    </source>
</evidence>
<feature type="compositionally biased region" description="Low complexity" evidence="6">
    <location>
        <begin position="575"/>
        <end position="589"/>
    </location>
</feature>
<dbReference type="SMART" id="SM00248">
    <property type="entry name" value="ANK"/>
    <property type="match status" value="5"/>
</dbReference>
<feature type="repeat" description="ANK" evidence="5">
    <location>
        <begin position="505"/>
        <end position="538"/>
    </location>
</feature>
<comment type="caution">
    <text evidence="7">The sequence shown here is derived from an EMBL/GenBank/DDBJ whole genome shotgun (WGS) entry which is preliminary data.</text>
</comment>
<feature type="compositionally biased region" description="Polar residues" evidence="6">
    <location>
        <begin position="283"/>
        <end position="331"/>
    </location>
</feature>
<name>A0A834CE04_ORYME</name>
<feature type="region of interest" description="Disordered" evidence="6">
    <location>
        <begin position="38"/>
        <end position="63"/>
    </location>
</feature>
<dbReference type="EMBL" id="WKFB01000298">
    <property type="protein sequence ID" value="KAF6727810.1"/>
    <property type="molecule type" value="Genomic_DNA"/>
</dbReference>
<reference evidence="7" key="1">
    <citation type="journal article" name="BMC Genomics">
        <title>Long-read sequencing and de novo genome assembly of marine medaka (Oryzias melastigma).</title>
        <authorList>
            <person name="Liang P."/>
            <person name="Saqib H.S.A."/>
            <person name="Ni X."/>
            <person name="Shen Y."/>
        </authorList>
    </citation>
    <scope>NUCLEOTIDE SEQUENCE</scope>
    <source>
        <strain evidence="7">Bigg-433</strain>
    </source>
</reference>
<feature type="compositionally biased region" description="Polar residues" evidence="6">
    <location>
        <begin position="196"/>
        <end position="211"/>
    </location>
</feature>